<dbReference type="InterPro" id="IPR045341">
    <property type="entry name" value="DUF6532"/>
</dbReference>
<dbReference type="EMBL" id="JADNRY010000917">
    <property type="protein sequence ID" value="KAF9024317.1"/>
    <property type="molecule type" value="Genomic_DNA"/>
</dbReference>
<organism evidence="3 4">
    <name type="scientific">Rhodocollybia butyracea</name>
    <dbReference type="NCBI Taxonomy" id="206335"/>
    <lineage>
        <taxon>Eukaryota</taxon>
        <taxon>Fungi</taxon>
        <taxon>Dikarya</taxon>
        <taxon>Basidiomycota</taxon>
        <taxon>Agaricomycotina</taxon>
        <taxon>Agaricomycetes</taxon>
        <taxon>Agaricomycetidae</taxon>
        <taxon>Agaricales</taxon>
        <taxon>Marasmiineae</taxon>
        <taxon>Omphalotaceae</taxon>
        <taxon>Rhodocollybia</taxon>
    </lineage>
</organism>
<dbReference type="OrthoDB" id="3244572at2759"/>
<reference evidence="3" key="1">
    <citation type="submission" date="2020-11" db="EMBL/GenBank/DDBJ databases">
        <authorList>
            <consortium name="DOE Joint Genome Institute"/>
            <person name="Ahrendt S."/>
            <person name="Riley R."/>
            <person name="Andreopoulos W."/>
            <person name="Labutti K."/>
            <person name="Pangilinan J."/>
            <person name="Ruiz-Duenas F.J."/>
            <person name="Barrasa J.M."/>
            <person name="Sanchez-Garcia M."/>
            <person name="Camarero S."/>
            <person name="Miyauchi S."/>
            <person name="Serrano A."/>
            <person name="Linde D."/>
            <person name="Babiker R."/>
            <person name="Drula E."/>
            <person name="Ayuso-Fernandez I."/>
            <person name="Pacheco R."/>
            <person name="Padilla G."/>
            <person name="Ferreira P."/>
            <person name="Barriuso J."/>
            <person name="Kellner H."/>
            <person name="Castanera R."/>
            <person name="Alfaro M."/>
            <person name="Ramirez L."/>
            <person name="Pisabarro A.G."/>
            <person name="Kuo A."/>
            <person name="Tritt A."/>
            <person name="Lipzen A."/>
            <person name="He G."/>
            <person name="Yan M."/>
            <person name="Ng V."/>
            <person name="Cullen D."/>
            <person name="Martin F."/>
            <person name="Rosso M.-N."/>
            <person name="Henrissat B."/>
            <person name="Hibbett D."/>
            <person name="Martinez A.T."/>
            <person name="Grigoriev I.V."/>
        </authorList>
    </citation>
    <scope>NUCLEOTIDE SEQUENCE</scope>
    <source>
        <strain evidence="3">AH 40177</strain>
    </source>
</reference>
<evidence type="ECO:0000313" key="4">
    <source>
        <dbReference type="Proteomes" id="UP000772434"/>
    </source>
</evidence>
<gene>
    <name evidence="3" type="ORF">BDP27DRAFT_1438218</name>
</gene>
<comment type="caution">
    <text evidence="3">The sequence shown here is derived from an EMBL/GenBank/DDBJ whole genome shotgun (WGS) entry which is preliminary data.</text>
</comment>
<name>A0A9P5P3I6_9AGAR</name>
<feature type="domain" description="DUF6532" evidence="2">
    <location>
        <begin position="90"/>
        <end position="177"/>
    </location>
</feature>
<dbReference type="Proteomes" id="UP000772434">
    <property type="component" value="Unassembled WGS sequence"/>
</dbReference>
<keyword evidence="4" id="KW-1185">Reference proteome</keyword>
<proteinExistence type="predicted"/>
<dbReference type="Pfam" id="PF20149">
    <property type="entry name" value="DUF6532"/>
    <property type="match status" value="1"/>
</dbReference>
<feature type="compositionally biased region" description="Polar residues" evidence="1">
    <location>
        <begin position="8"/>
        <end position="18"/>
    </location>
</feature>
<evidence type="ECO:0000313" key="3">
    <source>
        <dbReference type="EMBL" id="KAF9024317.1"/>
    </source>
</evidence>
<feature type="compositionally biased region" description="Basic and acidic residues" evidence="1">
    <location>
        <begin position="243"/>
        <end position="254"/>
    </location>
</feature>
<evidence type="ECO:0000259" key="2">
    <source>
        <dbReference type="Pfam" id="PF20149"/>
    </source>
</evidence>
<feature type="region of interest" description="Disordered" evidence="1">
    <location>
        <begin position="233"/>
        <end position="303"/>
    </location>
</feature>
<feature type="compositionally biased region" description="Polar residues" evidence="1">
    <location>
        <begin position="270"/>
        <end position="282"/>
    </location>
</feature>
<feature type="region of interest" description="Disordered" evidence="1">
    <location>
        <begin position="1"/>
        <end position="34"/>
    </location>
</feature>
<accession>A0A9P5P3I6</accession>
<sequence length="303" mass="34194">MAPPDTAATASPKATQVAIQEEEEDNSGVSGMQPPEVRANTDAFIICSNMFPASDVQINWAIEIWKKYSGIYITDDELPIKLTEEMKTMDPVAWTRYMQNPIIFQSICMALFYGKQAYGNHQHVSFDLMPVEAMAFLFAIIEHCLSQWKEGYYSYIKLDENISEPVYRRHLARISKWIDLDNNVMESICHKWFVLASRKSGALSQGADTNTKMSNKDRTQAITELVEFSFDNSDAEREDNTDEDHIGCEDKGNTSDDQEDNFNFDGSDGMNESTGRTETGGSKNLKRGCPTSSLAVELKKKKQ</sequence>
<dbReference type="AlphaFoldDB" id="A0A9P5P3I6"/>
<evidence type="ECO:0000256" key="1">
    <source>
        <dbReference type="SAM" id="MobiDB-lite"/>
    </source>
</evidence>
<protein>
    <recommendedName>
        <fullName evidence="2">DUF6532 domain-containing protein</fullName>
    </recommendedName>
</protein>